<keyword evidence="9" id="KW-0560">Oxidoreductase</keyword>
<organism evidence="12 13">
    <name type="scientific">Rhodotorula diobovata</name>
    <dbReference type="NCBI Taxonomy" id="5288"/>
    <lineage>
        <taxon>Eukaryota</taxon>
        <taxon>Fungi</taxon>
        <taxon>Dikarya</taxon>
        <taxon>Basidiomycota</taxon>
        <taxon>Pucciniomycotina</taxon>
        <taxon>Microbotryomycetes</taxon>
        <taxon>Sporidiobolales</taxon>
        <taxon>Sporidiobolaceae</taxon>
        <taxon>Rhodotorula</taxon>
    </lineage>
</organism>
<evidence type="ECO:0000313" key="12">
    <source>
        <dbReference type="EMBL" id="TNY22852.1"/>
    </source>
</evidence>
<dbReference type="EC" id="1.14.13.196" evidence="5"/>
<keyword evidence="6" id="KW-0285">Flavoprotein</keyword>
<comment type="caution">
    <text evidence="12">The sequence shown here is derived from an EMBL/GenBank/DDBJ whole genome shotgun (WGS) entry which is preliminary data.</text>
</comment>
<comment type="catalytic activity">
    <reaction evidence="11">
        <text>L-ornithine + NADH + O2 = N(5)-hydroxy-L-ornithine + NAD(+) + H2O</text>
        <dbReference type="Rhea" id="RHEA:41512"/>
        <dbReference type="ChEBI" id="CHEBI:15377"/>
        <dbReference type="ChEBI" id="CHEBI:15379"/>
        <dbReference type="ChEBI" id="CHEBI:46911"/>
        <dbReference type="ChEBI" id="CHEBI:57540"/>
        <dbReference type="ChEBI" id="CHEBI:57945"/>
        <dbReference type="ChEBI" id="CHEBI:78275"/>
        <dbReference type="EC" id="1.14.13.196"/>
    </reaction>
</comment>
<evidence type="ECO:0000256" key="9">
    <source>
        <dbReference type="ARBA" id="ARBA00023002"/>
    </source>
</evidence>
<dbReference type="InterPro" id="IPR025700">
    <property type="entry name" value="Lys/Orn_oxygenase"/>
</dbReference>
<dbReference type="PANTHER" id="PTHR42877">
    <property type="entry name" value="L-ORNITHINE N(5)-MONOOXYGENASE-RELATED"/>
    <property type="match status" value="1"/>
</dbReference>
<keyword evidence="8" id="KW-0521">NADP</keyword>
<comment type="cofactor">
    <cofactor evidence="1">
        <name>FAD</name>
        <dbReference type="ChEBI" id="CHEBI:57692"/>
    </cofactor>
</comment>
<evidence type="ECO:0000256" key="10">
    <source>
        <dbReference type="ARBA" id="ARBA00047598"/>
    </source>
</evidence>
<evidence type="ECO:0000256" key="3">
    <source>
        <dbReference type="ARBA" id="ARBA00007588"/>
    </source>
</evidence>
<dbReference type="EMBL" id="SOZI01000019">
    <property type="protein sequence ID" value="TNY22852.1"/>
    <property type="molecule type" value="Genomic_DNA"/>
</dbReference>
<evidence type="ECO:0000256" key="11">
    <source>
        <dbReference type="ARBA" id="ARBA00049248"/>
    </source>
</evidence>
<evidence type="ECO:0000256" key="7">
    <source>
        <dbReference type="ARBA" id="ARBA00022827"/>
    </source>
</evidence>
<evidence type="ECO:0000256" key="2">
    <source>
        <dbReference type="ARBA" id="ARBA00004924"/>
    </source>
</evidence>
<comment type="catalytic activity">
    <reaction evidence="10">
        <text>L-ornithine + NADPH + O2 = N(5)-hydroxy-L-ornithine + NADP(+) + H2O</text>
        <dbReference type="Rhea" id="RHEA:41508"/>
        <dbReference type="ChEBI" id="CHEBI:15377"/>
        <dbReference type="ChEBI" id="CHEBI:15379"/>
        <dbReference type="ChEBI" id="CHEBI:46911"/>
        <dbReference type="ChEBI" id="CHEBI:57783"/>
        <dbReference type="ChEBI" id="CHEBI:58349"/>
        <dbReference type="ChEBI" id="CHEBI:78275"/>
        <dbReference type="EC" id="1.14.13.196"/>
    </reaction>
</comment>
<evidence type="ECO:0000256" key="6">
    <source>
        <dbReference type="ARBA" id="ARBA00022630"/>
    </source>
</evidence>
<evidence type="ECO:0000256" key="5">
    <source>
        <dbReference type="ARBA" id="ARBA00012881"/>
    </source>
</evidence>
<name>A0A5C5G347_9BASI</name>
<keyword evidence="13" id="KW-1185">Reference proteome</keyword>
<dbReference type="OrthoDB" id="74360at2759"/>
<keyword evidence="7" id="KW-0274">FAD</keyword>
<dbReference type="AlphaFoldDB" id="A0A5C5G347"/>
<dbReference type="SUPFAM" id="SSF51905">
    <property type="entry name" value="FAD/NAD(P)-binding domain"/>
    <property type="match status" value="2"/>
</dbReference>
<dbReference type="InterPro" id="IPR036188">
    <property type="entry name" value="FAD/NAD-bd_sf"/>
</dbReference>
<evidence type="ECO:0000256" key="1">
    <source>
        <dbReference type="ARBA" id="ARBA00001974"/>
    </source>
</evidence>
<dbReference type="PANTHER" id="PTHR42877:SF5">
    <property type="entry name" value="L-ORNITHINE N(5)-MONOOXYGENASE-RELATED"/>
    <property type="match status" value="1"/>
</dbReference>
<comment type="similarity">
    <text evidence="4">Belongs to the FAD-binding monooxygenase family.</text>
</comment>
<dbReference type="Pfam" id="PF13434">
    <property type="entry name" value="Lys_Orn_oxgnase"/>
    <property type="match status" value="1"/>
</dbReference>
<protein>
    <recommendedName>
        <fullName evidence="5">L-ornithine N(5)-monooxygenase [NAD(P)H]</fullName>
        <ecNumber evidence="5">1.14.13.196</ecNumber>
    </recommendedName>
</protein>
<dbReference type="Pfam" id="PF13450">
    <property type="entry name" value="NAD_binding_8"/>
    <property type="match status" value="1"/>
</dbReference>
<comment type="pathway">
    <text evidence="2">Siderophore biosynthesis.</text>
</comment>
<dbReference type="Proteomes" id="UP000311382">
    <property type="component" value="Unassembled WGS sequence"/>
</dbReference>
<proteinExistence type="inferred from homology"/>
<evidence type="ECO:0000313" key="13">
    <source>
        <dbReference type="Proteomes" id="UP000311382"/>
    </source>
</evidence>
<dbReference type="InterPro" id="IPR051209">
    <property type="entry name" value="FAD-bind_Monooxygenase_sf"/>
</dbReference>
<gene>
    <name evidence="12" type="ORF">DMC30DRAFT_414727</name>
</gene>
<evidence type="ECO:0000256" key="4">
    <source>
        <dbReference type="ARBA" id="ARBA00010139"/>
    </source>
</evidence>
<dbReference type="STRING" id="5288.A0A5C5G347"/>
<evidence type="ECO:0000256" key="8">
    <source>
        <dbReference type="ARBA" id="ARBA00022857"/>
    </source>
</evidence>
<dbReference type="GO" id="GO:0016491">
    <property type="term" value="F:oxidoreductase activity"/>
    <property type="evidence" value="ECO:0007669"/>
    <property type="project" value="UniProtKB-KW"/>
</dbReference>
<accession>A0A5C5G347</accession>
<comment type="similarity">
    <text evidence="3">Belongs to the lysine N(6)-hydroxylase/L-ornithine N(5)-oxygenase family.</text>
</comment>
<reference evidence="12 13" key="1">
    <citation type="submission" date="2019-03" db="EMBL/GenBank/DDBJ databases">
        <title>Rhodosporidium diobovatum UCD-FST 08-225 genome sequencing, assembly, and annotation.</title>
        <authorList>
            <person name="Fakankun I.U."/>
            <person name="Fristensky B."/>
            <person name="Levin D.B."/>
        </authorList>
    </citation>
    <scope>NUCLEOTIDE SEQUENCE [LARGE SCALE GENOMIC DNA]</scope>
    <source>
        <strain evidence="12 13">UCD-FST 08-225</strain>
    </source>
</reference>
<dbReference type="Gene3D" id="3.50.50.60">
    <property type="entry name" value="FAD/NAD(P)-binding domain"/>
    <property type="match status" value="2"/>
</dbReference>
<sequence>MAAIHVSEKTALDAASHTTAIIVGAGVSGLDALIQFKRLLKLDDVVCYEKGDELGGTWASNRYPGASCDIPIAFYSFSFEPATEFATQWPGAVGICQYYERVVQKFGVRSQIVFRTVVDEARFSRETGLWTVQLRDVETGETRTKTCNILVSAVGALSVPADAPFDTSSFDGKVMHSARWDENVSLTDKDVVVLGNGCSAAQLVPAVLPEVKSLTQIARTKHAIVKPNAIVDNSFTNGLYRWVPGLFAFFRWAVYSICESYFYLSDKEAGAAGRKKIHQESTSYIEKTAPAKYRDQLVYDFEFGQKRRIIDFPGYCASLHSPKFNLLLPDTIVSAKGRTVTTAQGVEVPADVIVLSTGFKVTEYLHPLSVYNSEGESLVSRLKGNGVKTYLTSMVASYPNSWLLMGPNSVTGHSSALFNTECTVEMMANLLKPVVKALKAAPTACGVPAPTVEVTQAAEDEWYAAMRAEMSKKVWEMDGGISWYVDPAIGKCTTLFPWSQPEFMRQTRETPQERFVWSHCLKA</sequence>